<dbReference type="SUPFAM" id="SSF158472">
    <property type="entry name" value="HAMP domain-like"/>
    <property type="match status" value="1"/>
</dbReference>
<feature type="domain" description="HAMP" evidence="15">
    <location>
        <begin position="236"/>
        <end position="289"/>
    </location>
</feature>
<dbReference type="RefSeq" id="WP_377472563.1">
    <property type="nucleotide sequence ID" value="NZ_JBHLWN010000082.1"/>
</dbReference>
<keyword evidence="10" id="KW-0902">Two-component regulatory system</keyword>
<accession>A0ABV6DR51</accession>
<evidence type="ECO:0000256" key="4">
    <source>
        <dbReference type="ARBA" id="ARBA00022475"/>
    </source>
</evidence>
<evidence type="ECO:0000256" key="2">
    <source>
        <dbReference type="ARBA" id="ARBA00004651"/>
    </source>
</evidence>
<keyword evidence="9 16" id="KW-0067">ATP-binding</keyword>
<evidence type="ECO:0000256" key="6">
    <source>
        <dbReference type="ARBA" id="ARBA00022679"/>
    </source>
</evidence>
<evidence type="ECO:0000256" key="9">
    <source>
        <dbReference type="ARBA" id="ARBA00022840"/>
    </source>
</evidence>
<dbReference type="PANTHER" id="PTHR43711:SF1">
    <property type="entry name" value="HISTIDINE KINASE 1"/>
    <property type="match status" value="1"/>
</dbReference>
<dbReference type="InterPro" id="IPR003661">
    <property type="entry name" value="HisK_dim/P_dom"/>
</dbReference>
<keyword evidence="5" id="KW-0597">Phosphoprotein</keyword>
<dbReference type="InterPro" id="IPR003660">
    <property type="entry name" value="HAMP_dom"/>
</dbReference>
<dbReference type="PROSITE" id="PS50885">
    <property type="entry name" value="HAMP"/>
    <property type="match status" value="1"/>
</dbReference>
<dbReference type="InterPro" id="IPR004358">
    <property type="entry name" value="Sig_transdc_His_kin-like_C"/>
</dbReference>
<dbReference type="SUPFAM" id="SSF55874">
    <property type="entry name" value="ATPase domain of HSP90 chaperone/DNA topoisomerase II/histidine kinase"/>
    <property type="match status" value="1"/>
</dbReference>
<dbReference type="Proteomes" id="UP001589776">
    <property type="component" value="Unassembled WGS sequence"/>
</dbReference>
<dbReference type="EMBL" id="JBHLWN010000082">
    <property type="protein sequence ID" value="MFC0215119.1"/>
    <property type="molecule type" value="Genomic_DNA"/>
</dbReference>
<dbReference type="PROSITE" id="PS50109">
    <property type="entry name" value="HIS_KIN"/>
    <property type="match status" value="1"/>
</dbReference>
<evidence type="ECO:0000256" key="10">
    <source>
        <dbReference type="ARBA" id="ARBA00023012"/>
    </source>
</evidence>
<dbReference type="Pfam" id="PF02518">
    <property type="entry name" value="HATPase_c"/>
    <property type="match status" value="1"/>
</dbReference>
<evidence type="ECO:0000256" key="13">
    <source>
        <dbReference type="SAM" id="Phobius"/>
    </source>
</evidence>
<evidence type="ECO:0000256" key="11">
    <source>
        <dbReference type="ARBA" id="ARBA00023136"/>
    </source>
</evidence>
<reference evidence="16 17" key="1">
    <citation type="submission" date="2024-09" db="EMBL/GenBank/DDBJ databases">
        <authorList>
            <person name="Sun Q."/>
            <person name="Mori K."/>
        </authorList>
    </citation>
    <scope>NUCLEOTIDE SEQUENCE [LARGE SCALE GENOMIC DNA]</scope>
    <source>
        <strain evidence="16 17">CCM 7759</strain>
    </source>
</reference>
<dbReference type="EC" id="2.7.13.3" evidence="3"/>
<dbReference type="InterPro" id="IPR003594">
    <property type="entry name" value="HATPase_dom"/>
</dbReference>
<dbReference type="Pfam" id="PF00672">
    <property type="entry name" value="HAMP"/>
    <property type="match status" value="1"/>
</dbReference>
<feature type="transmembrane region" description="Helical" evidence="13">
    <location>
        <begin position="213"/>
        <end position="235"/>
    </location>
</feature>
<evidence type="ECO:0000259" key="14">
    <source>
        <dbReference type="PROSITE" id="PS50109"/>
    </source>
</evidence>
<keyword evidence="11 13" id="KW-0472">Membrane</keyword>
<evidence type="ECO:0000256" key="7">
    <source>
        <dbReference type="ARBA" id="ARBA00022741"/>
    </source>
</evidence>
<feature type="region of interest" description="Disordered" evidence="12">
    <location>
        <begin position="77"/>
        <end position="113"/>
    </location>
</feature>
<dbReference type="SUPFAM" id="SSF47384">
    <property type="entry name" value="Homodimeric domain of signal transducing histidine kinase"/>
    <property type="match status" value="1"/>
</dbReference>
<dbReference type="GO" id="GO:0005524">
    <property type="term" value="F:ATP binding"/>
    <property type="evidence" value="ECO:0007669"/>
    <property type="project" value="UniProtKB-KW"/>
</dbReference>
<dbReference type="PRINTS" id="PR00344">
    <property type="entry name" value="BCTRLSENSOR"/>
</dbReference>
<dbReference type="Gene3D" id="3.30.565.10">
    <property type="entry name" value="Histidine kinase-like ATPase, C-terminal domain"/>
    <property type="match status" value="1"/>
</dbReference>
<comment type="caution">
    <text evidence="16">The sequence shown here is derived from an EMBL/GenBank/DDBJ whole genome shotgun (WGS) entry which is preliminary data.</text>
</comment>
<keyword evidence="7" id="KW-0547">Nucleotide-binding</keyword>
<keyword evidence="8" id="KW-0418">Kinase</keyword>
<evidence type="ECO:0000313" key="16">
    <source>
        <dbReference type="EMBL" id="MFC0215119.1"/>
    </source>
</evidence>
<evidence type="ECO:0000256" key="3">
    <source>
        <dbReference type="ARBA" id="ARBA00012438"/>
    </source>
</evidence>
<dbReference type="SMART" id="SM00388">
    <property type="entry name" value="HisKA"/>
    <property type="match status" value="1"/>
</dbReference>
<dbReference type="CDD" id="cd06225">
    <property type="entry name" value="HAMP"/>
    <property type="match status" value="1"/>
</dbReference>
<dbReference type="Gene3D" id="1.10.287.130">
    <property type="match status" value="1"/>
</dbReference>
<dbReference type="Gene3D" id="6.10.340.10">
    <property type="match status" value="1"/>
</dbReference>
<keyword evidence="4" id="KW-1003">Cell membrane</keyword>
<protein>
    <recommendedName>
        <fullName evidence="3">histidine kinase</fullName>
        <ecNumber evidence="3">2.7.13.3</ecNumber>
    </recommendedName>
</protein>
<evidence type="ECO:0000256" key="12">
    <source>
        <dbReference type="SAM" id="MobiDB-lite"/>
    </source>
</evidence>
<dbReference type="PANTHER" id="PTHR43711">
    <property type="entry name" value="TWO-COMPONENT HISTIDINE KINASE"/>
    <property type="match status" value="1"/>
</dbReference>
<comment type="catalytic activity">
    <reaction evidence="1">
        <text>ATP + protein L-histidine = ADP + protein N-phospho-L-histidine.</text>
        <dbReference type="EC" id="2.7.13.3"/>
    </reaction>
</comment>
<dbReference type="CDD" id="cd00082">
    <property type="entry name" value="HisKA"/>
    <property type="match status" value="1"/>
</dbReference>
<dbReference type="InterPro" id="IPR005467">
    <property type="entry name" value="His_kinase_dom"/>
</dbReference>
<dbReference type="CDD" id="cd00075">
    <property type="entry name" value="HATPase"/>
    <property type="match status" value="1"/>
</dbReference>
<evidence type="ECO:0000256" key="1">
    <source>
        <dbReference type="ARBA" id="ARBA00000085"/>
    </source>
</evidence>
<dbReference type="InterPro" id="IPR036890">
    <property type="entry name" value="HATPase_C_sf"/>
</dbReference>
<gene>
    <name evidence="16" type="ORF">ACFFK0_22235</name>
</gene>
<dbReference type="InterPro" id="IPR050736">
    <property type="entry name" value="Sensor_HK_Regulatory"/>
</dbReference>
<evidence type="ECO:0000313" key="17">
    <source>
        <dbReference type="Proteomes" id="UP001589776"/>
    </source>
</evidence>
<keyword evidence="13" id="KW-1133">Transmembrane helix</keyword>
<dbReference type="SMART" id="SM00304">
    <property type="entry name" value="HAMP"/>
    <property type="match status" value="1"/>
</dbReference>
<organism evidence="16 17">
    <name type="scientific">Paenibacillus chartarius</name>
    <dbReference type="NCBI Taxonomy" id="747481"/>
    <lineage>
        <taxon>Bacteria</taxon>
        <taxon>Bacillati</taxon>
        <taxon>Bacillota</taxon>
        <taxon>Bacilli</taxon>
        <taxon>Bacillales</taxon>
        <taxon>Paenibacillaceae</taxon>
        <taxon>Paenibacillus</taxon>
    </lineage>
</organism>
<dbReference type="InterPro" id="IPR036097">
    <property type="entry name" value="HisK_dim/P_sf"/>
</dbReference>
<keyword evidence="17" id="KW-1185">Reference proteome</keyword>
<comment type="subcellular location">
    <subcellularLocation>
        <location evidence="2">Cell membrane</location>
        <topology evidence="2">Multi-pass membrane protein</topology>
    </subcellularLocation>
</comment>
<keyword evidence="13" id="KW-0812">Transmembrane</keyword>
<proteinExistence type="predicted"/>
<dbReference type="SMART" id="SM00387">
    <property type="entry name" value="HATPase_c"/>
    <property type="match status" value="1"/>
</dbReference>
<feature type="compositionally biased region" description="Gly residues" evidence="12">
    <location>
        <begin position="81"/>
        <end position="111"/>
    </location>
</feature>
<evidence type="ECO:0000256" key="5">
    <source>
        <dbReference type="ARBA" id="ARBA00022553"/>
    </source>
</evidence>
<dbReference type="Pfam" id="PF00512">
    <property type="entry name" value="HisKA"/>
    <property type="match status" value="1"/>
</dbReference>
<sequence>MIGRRRSRPRSLRMQLLSRSLLVLAVLLLFIGVFQYVLMRDFMYRNRAQSVQSQIVSIGREQWLAAIIGNSGGTESRFGGMLRGPGDGDGPNGGNGGAGPGPGGGPGGGYGVPRQPTIFFPDSSVLFVGAANEGKVVLANNPFTDSPPPELSQQRYEQALKEGRKLNYFIEKDSRNHGQLVVLQALEQRGRLFGVVQVAVDTRLMNDVLLRQLFIFLGLSVLALAGGMLAFLPVLRRTLVPLSKMVQTVERIDAGNLDERFPAQQGQIEVDRLAVSFNGMLERIETSFEAEREAKERARRFVADASHELRTPLTSIHGFLEILLRGAMHQPEQLKRALTSMYGESERINKLVQDLLLLAKLDRTPEIELKEGRLGEVLHEMEPQLRLLAAQREVIIELEDRGQCRFDKDKIKQVVLNLFHNAVQHTDAESGRIALTLRRARDGDGVLLSVRDNGAGIPAEHVPRIFDRFYRSDSSRTRRSGGAGLGLSITKSIVDAHQGKLWVESTEGAGSVFYVELPAAAGSPLE</sequence>
<evidence type="ECO:0000259" key="15">
    <source>
        <dbReference type="PROSITE" id="PS50885"/>
    </source>
</evidence>
<keyword evidence="6" id="KW-0808">Transferase</keyword>
<evidence type="ECO:0000256" key="8">
    <source>
        <dbReference type="ARBA" id="ARBA00022777"/>
    </source>
</evidence>
<feature type="domain" description="Histidine kinase" evidence="14">
    <location>
        <begin position="304"/>
        <end position="521"/>
    </location>
</feature>
<name>A0ABV6DR51_9BACL</name>